<keyword evidence="4" id="KW-0143">Chaperone</keyword>
<keyword evidence="6" id="KW-1185">Reference proteome</keyword>
<evidence type="ECO:0000256" key="3">
    <source>
        <dbReference type="ARBA" id="ARBA00022490"/>
    </source>
</evidence>
<gene>
    <name evidence="5" type="ORF">RHODO2019_09975</name>
</gene>
<dbReference type="RefSeq" id="WP_265381660.1">
    <property type="nucleotide sequence ID" value="NZ_CP110615.1"/>
</dbReference>
<evidence type="ECO:0000256" key="1">
    <source>
        <dbReference type="ARBA" id="ARBA00004496"/>
    </source>
</evidence>
<evidence type="ECO:0000313" key="5">
    <source>
        <dbReference type="EMBL" id="UZJ23553.1"/>
    </source>
</evidence>
<reference evidence="5" key="1">
    <citation type="submission" date="2022-10" db="EMBL/GenBank/DDBJ databases">
        <title>Rhodococcus sp.75.</title>
        <authorList>
            <person name="Sun M."/>
        </authorList>
    </citation>
    <scope>NUCLEOTIDE SEQUENCE</scope>
    <source>
        <strain evidence="5">75</strain>
    </source>
</reference>
<name>A0ABY6NW78_9NOCA</name>
<comment type="similarity">
    <text evidence="2">Belongs to the EspG family.</text>
</comment>
<comment type="subcellular location">
    <subcellularLocation>
        <location evidence="1">Cytoplasm</location>
    </subcellularLocation>
</comment>
<protein>
    <submittedName>
        <fullName evidence="5">ESX secretion-associated protein EspG</fullName>
    </submittedName>
</protein>
<proteinExistence type="inferred from homology"/>
<dbReference type="Proteomes" id="UP001164965">
    <property type="component" value="Chromosome"/>
</dbReference>
<organism evidence="5 6">
    <name type="scientific">Rhodococcus antarcticus</name>
    <dbReference type="NCBI Taxonomy" id="2987751"/>
    <lineage>
        <taxon>Bacteria</taxon>
        <taxon>Bacillati</taxon>
        <taxon>Actinomycetota</taxon>
        <taxon>Actinomycetes</taxon>
        <taxon>Mycobacteriales</taxon>
        <taxon>Nocardiaceae</taxon>
        <taxon>Rhodococcus</taxon>
    </lineage>
</organism>
<dbReference type="Pfam" id="PF14011">
    <property type="entry name" value="ESX-1_EspG"/>
    <property type="match status" value="1"/>
</dbReference>
<evidence type="ECO:0000313" key="6">
    <source>
        <dbReference type="Proteomes" id="UP001164965"/>
    </source>
</evidence>
<evidence type="ECO:0000256" key="2">
    <source>
        <dbReference type="ARBA" id="ARBA00006411"/>
    </source>
</evidence>
<dbReference type="EMBL" id="CP110615">
    <property type="protein sequence ID" value="UZJ23553.1"/>
    <property type="molecule type" value="Genomic_DNA"/>
</dbReference>
<dbReference type="InterPro" id="IPR025734">
    <property type="entry name" value="EspG"/>
</dbReference>
<keyword evidence="3" id="KW-0963">Cytoplasm</keyword>
<sequence>MSTELLPAPEITPTISLLEADVLRELLGISAFPYPLDVPSHGATLANRRVLRSDALASLTARGLADGEHPVGDLADDLHVLGRPDLAVDCVYHPGGDAQIVRALVASRGSRAVAAVLTPDGLHLHPCRTTALAHEVVGVLPPGTAGTGLGMTVPADVLDAAAGAEAAGGPRAGLAHLTANGVSPVDATLLRTVFTGRRRGGQIGCVRTTDTVARTSVVRSPEMISWVDSTTGRYMTVTGVGTNPVVSLVPVDDARLLRRIGELVAGA</sequence>
<evidence type="ECO:0000256" key="4">
    <source>
        <dbReference type="ARBA" id="ARBA00023186"/>
    </source>
</evidence>
<accession>A0ABY6NW78</accession>